<accession>A0A6M0K243</accession>
<gene>
    <name evidence="3" type="ORF">G3446_16265</name>
</gene>
<dbReference type="PANTHER" id="PTHR21666">
    <property type="entry name" value="PEPTIDASE-RELATED"/>
    <property type="match status" value="1"/>
</dbReference>
<dbReference type="Pfam" id="PF01551">
    <property type="entry name" value="Peptidase_M23"/>
    <property type="match status" value="1"/>
</dbReference>
<dbReference type="SUPFAM" id="SSF51261">
    <property type="entry name" value="Duplicated hybrid motif"/>
    <property type="match status" value="1"/>
</dbReference>
<evidence type="ECO:0000313" key="3">
    <source>
        <dbReference type="EMBL" id="NEV63421.1"/>
    </source>
</evidence>
<sequence>MSHRALVPFGLVAMLLFAPGRALGEGDVDAKLQESERDLGKIEGRVDTLIRELGERREDRRSLIAELEALEKNVAELALANRELERLVAERQGVATELRARQREERRVLAEEVDQLADLLRTAYVMGRADRLRLLLNQEDPTQASRVMSYFAYFNRERLRRILGVQRSAARLAALALAAAAAAARLAELARSQEATRQQLVAAKEQRAEVLAQLEATIQSRSETLDVLNQDAESLKLLIKHLRQRAQISAELDIDHDPFPARKGRLAWPILEGRILAGFGTRKEDSDLDWDGVLLAAEEGEEVKAVSDGRVLYADWLRGFGLLIVLDHGDGYMTLYGHNEALLREVGEWVSTGEPIALTGNSGGRAEPVLYFAVRKDGRPQDPAKWCAGPSRHRAQLDAGRRDLRL</sequence>
<keyword evidence="4" id="KW-1185">Reference proteome</keyword>
<dbReference type="PANTHER" id="PTHR21666:SF270">
    <property type="entry name" value="MUREIN HYDROLASE ACTIVATOR ENVC"/>
    <property type="match status" value="1"/>
</dbReference>
<feature type="domain" description="M23ase beta-sheet core" evidence="2">
    <location>
        <begin position="290"/>
        <end position="383"/>
    </location>
</feature>
<evidence type="ECO:0000313" key="4">
    <source>
        <dbReference type="Proteomes" id="UP000483379"/>
    </source>
</evidence>
<dbReference type="InterPro" id="IPR016047">
    <property type="entry name" value="M23ase_b-sheet_dom"/>
</dbReference>
<feature type="coiled-coil region" evidence="1">
    <location>
        <begin position="186"/>
        <end position="245"/>
    </location>
</feature>
<evidence type="ECO:0000256" key="1">
    <source>
        <dbReference type="SAM" id="Coils"/>
    </source>
</evidence>
<dbReference type="EMBL" id="JAAIJQ010000051">
    <property type="protein sequence ID" value="NEV63421.1"/>
    <property type="molecule type" value="Genomic_DNA"/>
</dbReference>
<proteinExistence type="predicted"/>
<keyword evidence="1" id="KW-0175">Coiled coil</keyword>
<organism evidence="3 4">
    <name type="scientific">Thiorhodococcus minor</name>
    <dbReference type="NCBI Taxonomy" id="57489"/>
    <lineage>
        <taxon>Bacteria</taxon>
        <taxon>Pseudomonadati</taxon>
        <taxon>Pseudomonadota</taxon>
        <taxon>Gammaproteobacteria</taxon>
        <taxon>Chromatiales</taxon>
        <taxon>Chromatiaceae</taxon>
        <taxon>Thiorhodococcus</taxon>
    </lineage>
</organism>
<dbReference type="AlphaFoldDB" id="A0A6M0K243"/>
<feature type="coiled-coil region" evidence="1">
    <location>
        <begin position="32"/>
        <end position="119"/>
    </location>
</feature>
<dbReference type="Proteomes" id="UP000483379">
    <property type="component" value="Unassembled WGS sequence"/>
</dbReference>
<protein>
    <submittedName>
        <fullName evidence="3">Peptidoglycan DD-metalloendopeptidase family protein</fullName>
    </submittedName>
</protein>
<comment type="caution">
    <text evidence="3">The sequence shown here is derived from an EMBL/GenBank/DDBJ whole genome shotgun (WGS) entry which is preliminary data.</text>
</comment>
<dbReference type="InterPro" id="IPR011055">
    <property type="entry name" value="Dup_hybrid_motif"/>
</dbReference>
<dbReference type="InterPro" id="IPR050570">
    <property type="entry name" value="Cell_wall_metabolism_enzyme"/>
</dbReference>
<evidence type="ECO:0000259" key="2">
    <source>
        <dbReference type="Pfam" id="PF01551"/>
    </source>
</evidence>
<name>A0A6M0K243_9GAMM</name>
<dbReference type="CDD" id="cd12797">
    <property type="entry name" value="M23_peptidase"/>
    <property type="match status" value="1"/>
</dbReference>
<dbReference type="FunFam" id="2.70.70.10:FF:000003">
    <property type="entry name" value="Murein hydrolase activator EnvC"/>
    <property type="match status" value="1"/>
</dbReference>
<dbReference type="GO" id="GO:0004222">
    <property type="term" value="F:metalloendopeptidase activity"/>
    <property type="evidence" value="ECO:0007669"/>
    <property type="project" value="TreeGrafter"/>
</dbReference>
<reference evidence="3 4" key="1">
    <citation type="submission" date="2020-02" db="EMBL/GenBank/DDBJ databases">
        <title>Genome sequences of Thiorhodococcus mannitoliphagus and Thiorhodococcus minor, purple sulfur photosynthetic bacteria in the gammaproteobacterial family, Chromatiaceae.</title>
        <authorList>
            <person name="Aviles F.A."/>
            <person name="Meyer T.E."/>
            <person name="Kyndt J.A."/>
        </authorList>
    </citation>
    <scope>NUCLEOTIDE SEQUENCE [LARGE SCALE GENOMIC DNA]</scope>
    <source>
        <strain evidence="3 4">DSM 11518</strain>
    </source>
</reference>
<dbReference type="Gene3D" id="2.70.70.10">
    <property type="entry name" value="Glucose Permease (Domain IIA)"/>
    <property type="match status" value="1"/>
</dbReference>